<dbReference type="SUPFAM" id="SSF48452">
    <property type="entry name" value="TPR-like"/>
    <property type="match status" value="1"/>
</dbReference>
<dbReference type="Pfam" id="PF12833">
    <property type="entry name" value="HTH_18"/>
    <property type="match status" value="1"/>
</dbReference>
<feature type="domain" description="HTH araC/xylS-type" evidence="4">
    <location>
        <begin position="385"/>
        <end position="487"/>
    </location>
</feature>
<dbReference type="InterPro" id="IPR018060">
    <property type="entry name" value="HTH_AraC"/>
</dbReference>
<dbReference type="SMART" id="SM00342">
    <property type="entry name" value="HTH_ARAC"/>
    <property type="match status" value="1"/>
</dbReference>
<evidence type="ECO:0000256" key="1">
    <source>
        <dbReference type="ARBA" id="ARBA00023015"/>
    </source>
</evidence>
<dbReference type="PANTHER" id="PTHR46796">
    <property type="entry name" value="HTH-TYPE TRANSCRIPTIONAL ACTIVATOR RHAS-RELATED"/>
    <property type="match status" value="1"/>
</dbReference>
<dbReference type="RefSeq" id="WP_047849988.1">
    <property type="nucleotide sequence ID" value="NZ_CABVQJ010000010.1"/>
</dbReference>
<comment type="caution">
    <text evidence="5">The sequence shown here is derived from an EMBL/GenBank/DDBJ whole genome shotgun (WGS) entry which is preliminary data.</text>
</comment>
<dbReference type="KEGG" id="bcon:NL30_04830"/>
<evidence type="ECO:0000259" key="4">
    <source>
        <dbReference type="PROSITE" id="PS01124"/>
    </source>
</evidence>
<organism evidence="5 6">
    <name type="scientific">Burkholderia contaminans</name>
    <dbReference type="NCBI Taxonomy" id="488447"/>
    <lineage>
        <taxon>Bacteria</taxon>
        <taxon>Pseudomonadati</taxon>
        <taxon>Pseudomonadota</taxon>
        <taxon>Betaproteobacteria</taxon>
        <taxon>Burkholderiales</taxon>
        <taxon>Burkholderiaceae</taxon>
        <taxon>Burkholderia</taxon>
        <taxon>Burkholderia cepacia complex</taxon>
    </lineage>
</organism>
<reference evidence="5 6" key="1">
    <citation type="submission" date="2018-08" db="EMBL/GenBank/DDBJ databases">
        <title>Comparative analysis of Burkholderia isolates from Puerto Rico.</title>
        <authorList>
            <person name="Hall C."/>
            <person name="Sahl J."/>
            <person name="Wagner D."/>
        </authorList>
    </citation>
    <scope>NUCLEOTIDE SEQUENCE [LARGE SCALE GENOMIC DNA]</scope>
    <source>
        <strain evidence="5 6">Bp9001</strain>
    </source>
</reference>
<evidence type="ECO:0000256" key="2">
    <source>
        <dbReference type="ARBA" id="ARBA00023125"/>
    </source>
</evidence>
<dbReference type="GO" id="GO:0003700">
    <property type="term" value="F:DNA-binding transcription factor activity"/>
    <property type="evidence" value="ECO:0007669"/>
    <property type="project" value="InterPro"/>
</dbReference>
<dbReference type="EMBL" id="QTQX01000003">
    <property type="protein sequence ID" value="RQT35007.1"/>
    <property type="molecule type" value="Genomic_DNA"/>
</dbReference>
<proteinExistence type="predicted"/>
<gene>
    <name evidence="5" type="ORF">DF037_06655</name>
</gene>
<keyword evidence="3" id="KW-0804">Transcription</keyword>
<keyword evidence="2" id="KW-0238">DNA-binding</keyword>
<dbReference type="GO" id="GO:0043565">
    <property type="term" value="F:sequence-specific DNA binding"/>
    <property type="evidence" value="ECO:0007669"/>
    <property type="project" value="InterPro"/>
</dbReference>
<evidence type="ECO:0000256" key="3">
    <source>
        <dbReference type="ARBA" id="ARBA00023163"/>
    </source>
</evidence>
<accession>A0A3N8RGL3</accession>
<keyword evidence="1" id="KW-0805">Transcription regulation</keyword>
<dbReference type="InterPro" id="IPR011990">
    <property type="entry name" value="TPR-like_helical_dom_sf"/>
</dbReference>
<sequence>MFSTLYFPLAAYLGTPDFAAGRERFGAMLFNGDVGVARQLASRWADEADASRNPPYALQLHADMQLLTGGDVEAEETYRAAQRLSHASRQAMRAESCRNTAWQALFRYRLNTALACFGRAADEDDIPIDRVLEVRVGIVCVLYELGRVSEAIGELDELRELAREAPEPTMPAWHELLAALKLDIAMQCTLRSSASLQDHVYWQSGLMHGRSARASLHAYLDSAQSRIDLASVHIPVLRARVDYLCQLRDATGADRNAVDGLLRHVNWARDHNLRDYQRTLRLEIALAMLACDAAQVADMILEPLYGAAQSGVGGHRQIEYLYCVAKTRQAQGRLKDAQQFYSRYALTSMECLREALSARVPFLERKIRETSQLDDIGARLPARYRRAYTFLLENLEHADLSVRDIAAEVGVTERALQSAFRKFLNMSPTELIRRQRMERIRSELVDGSASDGGVLATASRWGVQNRSTLINGYRKQFDEAPSHTLER</sequence>
<name>A0A3N8RGL3_9BURK</name>
<dbReference type="PROSITE" id="PS01124">
    <property type="entry name" value="HTH_ARAC_FAMILY_2"/>
    <property type="match status" value="1"/>
</dbReference>
<dbReference type="PANTHER" id="PTHR46796:SF12">
    <property type="entry name" value="HTH-TYPE DNA-BINDING TRANSCRIPTIONAL ACTIVATOR EUTR"/>
    <property type="match status" value="1"/>
</dbReference>
<dbReference type="AlphaFoldDB" id="A0A3N8RGL3"/>
<dbReference type="Proteomes" id="UP000269271">
    <property type="component" value="Unassembled WGS sequence"/>
</dbReference>
<evidence type="ECO:0000313" key="6">
    <source>
        <dbReference type="Proteomes" id="UP000269271"/>
    </source>
</evidence>
<evidence type="ECO:0000313" key="5">
    <source>
        <dbReference type="EMBL" id="RQT35007.1"/>
    </source>
</evidence>
<dbReference type="PROSITE" id="PS00041">
    <property type="entry name" value="HTH_ARAC_FAMILY_1"/>
    <property type="match status" value="1"/>
</dbReference>
<dbReference type="InterPro" id="IPR050204">
    <property type="entry name" value="AraC_XylS_family_regulators"/>
</dbReference>
<dbReference type="InterPro" id="IPR009057">
    <property type="entry name" value="Homeodomain-like_sf"/>
</dbReference>
<dbReference type="Gene3D" id="1.10.10.60">
    <property type="entry name" value="Homeodomain-like"/>
    <property type="match status" value="1"/>
</dbReference>
<dbReference type="InterPro" id="IPR018062">
    <property type="entry name" value="HTH_AraC-typ_CS"/>
</dbReference>
<protein>
    <submittedName>
        <fullName evidence="5">AraC family transcriptional regulator</fullName>
    </submittedName>
</protein>
<dbReference type="SUPFAM" id="SSF46689">
    <property type="entry name" value="Homeodomain-like"/>
    <property type="match status" value="1"/>
</dbReference>